<dbReference type="Proteomes" id="UP000682733">
    <property type="component" value="Unassembled WGS sequence"/>
</dbReference>
<evidence type="ECO:0000313" key="2">
    <source>
        <dbReference type="EMBL" id="CAF1577435.1"/>
    </source>
</evidence>
<evidence type="ECO:0000313" key="3">
    <source>
        <dbReference type="EMBL" id="CAF3679245.1"/>
    </source>
</evidence>
<dbReference type="EMBL" id="CAJOBC010001452">
    <property type="protein sequence ID" value="CAF3679245.1"/>
    <property type="molecule type" value="Genomic_DNA"/>
</dbReference>
<evidence type="ECO:0000313" key="5">
    <source>
        <dbReference type="Proteomes" id="UP000663829"/>
    </source>
</evidence>
<dbReference type="EMBL" id="CAJNOK010045080">
    <property type="protein sequence ID" value="CAF1577435.1"/>
    <property type="molecule type" value="Genomic_DNA"/>
</dbReference>
<proteinExistence type="predicted"/>
<dbReference type="EMBL" id="CAJNOQ010001452">
    <property type="protein sequence ID" value="CAF0895875.1"/>
    <property type="molecule type" value="Genomic_DNA"/>
</dbReference>
<evidence type="ECO:0000313" key="4">
    <source>
        <dbReference type="EMBL" id="CAF4375227.1"/>
    </source>
</evidence>
<evidence type="ECO:0000313" key="1">
    <source>
        <dbReference type="EMBL" id="CAF0895875.1"/>
    </source>
</evidence>
<gene>
    <name evidence="1" type="ORF">GPM918_LOCUS8372</name>
    <name evidence="2" type="ORF">OVA965_LOCUS40764</name>
    <name evidence="3" type="ORF">SRO942_LOCUS8372</name>
    <name evidence="4" type="ORF">TMI583_LOCUS42258</name>
</gene>
<dbReference type="Proteomes" id="UP000677228">
    <property type="component" value="Unassembled WGS sequence"/>
</dbReference>
<comment type="caution">
    <text evidence="1">The sequence shown here is derived from an EMBL/GenBank/DDBJ whole genome shotgun (WGS) entry which is preliminary data.</text>
</comment>
<name>A0A813Z8P5_9BILA</name>
<organism evidence="1 5">
    <name type="scientific">Didymodactylos carnosus</name>
    <dbReference type="NCBI Taxonomy" id="1234261"/>
    <lineage>
        <taxon>Eukaryota</taxon>
        <taxon>Metazoa</taxon>
        <taxon>Spiralia</taxon>
        <taxon>Gnathifera</taxon>
        <taxon>Rotifera</taxon>
        <taxon>Eurotatoria</taxon>
        <taxon>Bdelloidea</taxon>
        <taxon>Philodinida</taxon>
        <taxon>Philodinidae</taxon>
        <taxon>Didymodactylos</taxon>
    </lineage>
</organism>
<accession>A0A813Z8P5</accession>
<protein>
    <submittedName>
        <fullName evidence="1">Uncharacterized protein</fullName>
    </submittedName>
</protein>
<dbReference type="Proteomes" id="UP000681722">
    <property type="component" value="Unassembled WGS sequence"/>
</dbReference>
<keyword evidence="5" id="KW-1185">Reference proteome</keyword>
<reference evidence="1" key="1">
    <citation type="submission" date="2021-02" db="EMBL/GenBank/DDBJ databases">
        <authorList>
            <person name="Nowell W R."/>
        </authorList>
    </citation>
    <scope>NUCLEOTIDE SEQUENCE</scope>
</reference>
<dbReference type="EMBL" id="CAJOBA010068058">
    <property type="protein sequence ID" value="CAF4375227.1"/>
    <property type="molecule type" value="Genomic_DNA"/>
</dbReference>
<dbReference type="Proteomes" id="UP000663829">
    <property type="component" value="Unassembled WGS sequence"/>
</dbReference>
<dbReference type="AlphaFoldDB" id="A0A813Z8P5"/>
<sequence>MNKERPFLLSKLYDTLKQLCFKMEVQSLSASSSLSHFILSLSGLSSAQAPCFCGDTSGGESLLATSTNDICQLVDGGPIFIKRLLEHYKLFGDWNWLWSFIVP</sequence>